<accession>J9GH49</accession>
<feature type="non-terminal residue" evidence="1">
    <location>
        <position position="1"/>
    </location>
</feature>
<evidence type="ECO:0000313" key="1">
    <source>
        <dbReference type="EMBL" id="EJX01173.1"/>
    </source>
</evidence>
<reference evidence="1" key="1">
    <citation type="journal article" date="2012" name="PLoS ONE">
        <title>Gene sets for utilization of primary and secondary nutrition supplies in the distal gut of endangered iberian lynx.</title>
        <authorList>
            <person name="Alcaide M."/>
            <person name="Messina E."/>
            <person name="Richter M."/>
            <person name="Bargiela R."/>
            <person name="Peplies J."/>
            <person name="Huws S.A."/>
            <person name="Newbold C.J."/>
            <person name="Golyshin P.N."/>
            <person name="Simon M.A."/>
            <person name="Lopez G."/>
            <person name="Yakimov M.M."/>
            <person name="Ferrer M."/>
        </authorList>
    </citation>
    <scope>NUCLEOTIDE SEQUENCE</scope>
</reference>
<proteinExistence type="predicted"/>
<protein>
    <submittedName>
        <fullName evidence="1">Uncharacterized protein</fullName>
    </submittedName>
</protein>
<sequence>YQCGWISKRNNTNDPSIYGLEV</sequence>
<dbReference type="EMBL" id="AMCI01003070">
    <property type="protein sequence ID" value="EJX01173.1"/>
    <property type="molecule type" value="Genomic_DNA"/>
</dbReference>
<name>J9GH49_9ZZZZ</name>
<organism evidence="1">
    <name type="scientific">gut metagenome</name>
    <dbReference type="NCBI Taxonomy" id="749906"/>
    <lineage>
        <taxon>unclassified sequences</taxon>
        <taxon>metagenomes</taxon>
        <taxon>organismal metagenomes</taxon>
    </lineage>
</organism>
<comment type="caution">
    <text evidence="1">The sequence shown here is derived from an EMBL/GenBank/DDBJ whole genome shotgun (WGS) entry which is preliminary data.</text>
</comment>
<dbReference type="AlphaFoldDB" id="J9GH49"/>
<gene>
    <name evidence="1" type="ORF">EVA_10722</name>
</gene>